<proteinExistence type="predicted"/>
<evidence type="ECO:0000313" key="1">
    <source>
        <dbReference type="EMBL" id="KAH6936316.1"/>
    </source>
</evidence>
<protein>
    <submittedName>
        <fullName evidence="1">Uncharacterized protein</fullName>
    </submittedName>
</protein>
<name>A0ACB7SMW6_HYAAI</name>
<sequence>MAKELAKLKEEMRDEIIKEIRQEFKSFKDSLERDLRNEIRQVRSEQRQMSKSIDFSHESVGELKQKLHSELSRNAGLAKENDELRAKCTALEKKAAELERRLTNSEQYSRNTNLEIRGVVKKENEDLATILSGIGHAIHGTYQFIRR</sequence>
<accession>A0ACB7SMW6</accession>
<comment type="caution">
    <text evidence="1">The sequence shown here is derived from an EMBL/GenBank/DDBJ whole genome shotgun (WGS) entry which is preliminary data.</text>
</comment>
<gene>
    <name evidence="1" type="ORF">HPB50_015836</name>
</gene>
<organism evidence="1 2">
    <name type="scientific">Hyalomma asiaticum</name>
    <name type="common">Tick</name>
    <dbReference type="NCBI Taxonomy" id="266040"/>
    <lineage>
        <taxon>Eukaryota</taxon>
        <taxon>Metazoa</taxon>
        <taxon>Ecdysozoa</taxon>
        <taxon>Arthropoda</taxon>
        <taxon>Chelicerata</taxon>
        <taxon>Arachnida</taxon>
        <taxon>Acari</taxon>
        <taxon>Parasitiformes</taxon>
        <taxon>Ixodida</taxon>
        <taxon>Ixodoidea</taxon>
        <taxon>Ixodidae</taxon>
        <taxon>Hyalomminae</taxon>
        <taxon>Hyalomma</taxon>
    </lineage>
</organism>
<keyword evidence="2" id="KW-1185">Reference proteome</keyword>
<dbReference type="EMBL" id="CM023483">
    <property type="protein sequence ID" value="KAH6936316.1"/>
    <property type="molecule type" value="Genomic_DNA"/>
</dbReference>
<reference evidence="1" key="1">
    <citation type="submission" date="2020-05" db="EMBL/GenBank/DDBJ databases">
        <title>Large-scale comparative analyses of tick genomes elucidate their genetic diversity and vector capacities.</title>
        <authorList>
            <person name="Jia N."/>
            <person name="Wang J."/>
            <person name="Shi W."/>
            <person name="Du L."/>
            <person name="Sun Y."/>
            <person name="Zhan W."/>
            <person name="Jiang J."/>
            <person name="Wang Q."/>
            <person name="Zhang B."/>
            <person name="Ji P."/>
            <person name="Sakyi L.B."/>
            <person name="Cui X."/>
            <person name="Yuan T."/>
            <person name="Jiang B."/>
            <person name="Yang W."/>
            <person name="Lam T.T.-Y."/>
            <person name="Chang Q."/>
            <person name="Ding S."/>
            <person name="Wang X."/>
            <person name="Zhu J."/>
            <person name="Ruan X."/>
            <person name="Zhao L."/>
            <person name="Wei J."/>
            <person name="Que T."/>
            <person name="Du C."/>
            <person name="Cheng J."/>
            <person name="Dai P."/>
            <person name="Han X."/>
            <person name="Huang E."/>
            <person name="Gao Y."/>
            <person name="Liu J."/>
            <person name="Shao H."/>
            <person name="Ye R."/>
            <person name="Li L."/>
            <person name="Wei W."/>
            <person name="Wang X."/>
            <person name="Wang C."/>
            <person name="Yang T."/>
            <person name="Huo Q."/>
            <person name="Li W."/>
            <person name="Guo W."/>
            <person name="Chen H."/>
            <person name="Zhou L."/>
            <person name="Ni X."/>
            <person name="Tian J."/>
            <person name="Zhou Y."/>
            <person name="Sheng Y."/>
            <person name="Liu T."/>
            <person name="Pan Y."/>
            <person name="Xia L."/>
            <person name="Li J."/>
            <person name="Zhao F."/>
            <person name="Cao W."/>
        </authorList>
    </citation>
    <scope>NUCLEOTIDE SEQUENCE</scope>
    <source>
        <strain evidence="1">Hyas-2018</strain>
    </source>
</reference>
<evidence type="ECO:0000313" key="2">
    <source>
        <dbReference type="Proteomes" id="UP000821845"/>
    </source>
</evidence>
<dbReference type="Proteomes" id="UP000821845">
    <property type="component" value="Chromosome 3"/>
</dbReference>